<feature type="transmembrane region" description="Helical" evidence="5">
    <location>
        <begin position="219"/>
        <end position="240"/>
    </location>
</feature>
<name>A0ABD5R6U7_9EURY</name>
<accession>A0ABD5R6U7</accession>
<feature type="transmembrane region" description="Helical" evidence="5">
    <location>
        <begin position="179"/>
        <end position="198"/>
    </location>
</feature>
<evidence type="ECO:0000256" key="1">
    <source>
        <dbReference type="ARBA" id="ARBA00004141"/>
    </source>
</evidence>
<evidence type="ECO:0000313" key="7">
    <source>
        <dbReference type="Proteomes" id="UP001596201"/>
    </source>
</evidence>
<dbReference type="Proteomes" id="UP001596201">
    <property type="component" value="Unassembled WGS sequence"/>
</dbReference>
<dbReference type="Gene3D" id="1.20.1540.10">
    <property type="entry name" value="Rhomboid-like"/>
    <property type="match status" value="1"/>
</dbReference>
<reference evidence="6 7" key="1">
    <citation type="journal article" date="2019" name="Int. J. Syst. Evol. Microbiol.">
        <title>The Global Catalogue of Microorganisms (GCM) 10K type strain sequencing project: providing services to taxonomists for standard genome sequencing and annotation.</title>
        <authorList>
            <consortium name="The Broad Institute Genomics Platform"/>
            <consortium name="The Broad Institute Genome Sequencing Center for Infectious Disease"/>
            <person name="Wu L."/>
            <person name="Ma J."/>
        </authorList>
    </citation>
    <scope>NUCLEOTIDE SEQUENCE [LARGE SCALE GENOMIC DNA]</scope>
    <source>
        <strain evidence="6 7">CGMCC 1.12237</strain>
    </source>
</reference>
<evidence type="ECO:0000256" key="5">
    <source>
        <dbReference type="SAM" id="Phobius"/>
    </source>
</evidence>
<keyword evidence="7" id="KW-1185">Reference proteome</keyword>
<keyword evidence="2 5" id="KW-0812">Transmembrane</keyword>
<feature type="transmembrane region" description="Helical" evidence="5">
    <location>
        <begin position="124"/>
        <end position="144"/>
    </location>
</feature>
<proteinExistence type="predicted"/>
<gene>
    <name evidence="6" type="ORF">ACFPJ5_01975</name>
</gene>
<feature type="transmembrane region" description="Helical" evidence="5">
    <location>
        <begin position="59"/>
        <end position="80"/>
    </location>
</feature>
<dbReference type="GO" id="GO:0016020">
    <property type="term" value="C:membrane"/>
    <property type="evidence" value="ECO:0007669"/>
    <property type="project" value="UniProtKB-SubCell"/>
</dbReference>
<feature type="transmembrane region" description="Helical" evidence="5">
    <location>
        <begin position="156"/>
        <end position="173"/>
    </location>
</feature>
<dbReference type="RefSeq" id="WP_227229027.1">
    <property type="nucleotide sequence ID" value="NZ_JAJCVJ010000001.1"/>
</dbReference>
<evidence type="ECO:0000313" key="6">
    <source>
        <dbReference type="EMBL" id="MFC5365689.1"/>
    </source>
</evidence>
<keyword evidence="4 5" id="KW-0472">Membrane</keyword>
<dbReference type="InterPro" id="IPR035952">
    <property type="entry name" value="Rhomboid-like_sf"/>
</dbReference>
<keyword evidence="3 5" id="KW-1133">Transmembrane helix</keyword>
<feature type="transmembrane region" description="Helical" evidence="5">
    <location>
        <begin position="246"/>
        <end position="267"/>
    </location>
</feature>
<protein>
    <recommendedName>
        <fullName evidence="8">Rhomboid family protein</fullName>
    </recommendedName>
</protein>
<comment type="subcellular location">
    <subcellularLocation>
        <location evidence="1">Membrane</location>
        <topology evidence="1">Multi-pass membrane protein</topology>
    </subcellularLocation>
</comment>
<organism evidence="6 7">
    <name type="scientific">Salinirubrum litoreum</name>
    <dbReference type="NCBI Taxonomy" id="1126234"/>
    <lineage>
        <taxon>Archaea</taxon>
        <taxon>Methanobacteriati</taxon>
        <taxon>Methanobacteriota</taxon>
        <taxon>Stenosarchaea group</taxon>
        <taxon>Halobacteria</taxon>
        <taxon>Halobacteriales</taxon>
        <taxon>Haloferacaceae</taxon>
        <taxon>Salinirubrum</taxon>
    </lineage>
</organism>
<dbReference type="AlphaFoldDB" id="A0ABD5R6U7"/>
<comment type="caution">
    <text evidence="6">The sequence shown here is derived from an EMBL/GenBank/DDBJ whole genome shotgun (WGS) entry which is preliminary data.</text>
</comment>
<evidence type="ECO:0000256" key="4">
    <source>
        <dbReference type="ARBA" id="ARBA00023136"/>
    </source>
</evidence>
<dbReference type="EMBL" id="JBHSKX010000001">
    <property type="protein sequence ID" value="MFC5365689.1"/>
    <property type="molecule type" value="Genomic_DNA"/>
</dbReference>
<evidence type="ECO:0000256" key="2">
    <source>
        <dbReference type="ARBA" id="ARBA00022692"/>
    </source>
</evidence>
<sequence length="268" mass="27849">MAMSRQQVAGDLSLLTGVVTLLLGAHLLLPPAVQATLSFDARTFAPITLLTGAYLHVNDAHLVGNVVGFCSAGLVSYIVCLQLDERDWFHRTAVVCLLGLPVVVNLASYAAFSLRYPGLPLTTRGFSGVVAGFAGFLLVATLALIRRRHTRGTTLYAGYLIVLTLLGAVLVTYTGVPSVASTGLFVLGAGVSTLGLYGEARRAGLPTDRTARVRLAVEVGTVLLLVSVLLSLVLGLFPATLTAGGWLTNVVGHGVGFLAGVVVAVVAR</sequence>
<evidence type="ECO:0008006" key="8">
    <source>
        <dbReference type="Google" id="ProtNLM"/>
    </source>
</evidence>
<evidence type="ECO:0000256" key="3">
    <source>
        <dbReference type="ARBA" id="ARBA00022989"/>
    </source>
</evidence>
<feature type="transmembrane region" description="Helical" evidence="5">
    <location>
        <begin position="92"/>
        <end position="112"/>
    </location>
</feature>